<dbReference type="PANTHER" id="PTHR24637">
    <property type="entry name" value="COLLAGEN"/>
    <property type="match status" value="1"/>
</dbReference>
<dbReference type="RefSeq" id="WP_142613218.1">
    <property type="nucleotide sequence ID" value="NZ_VIJZ01000005.1"/>
</dbReference>
<feature type="compositionally biased region" description="Low complexity" evidence="1">
    <location>
        <begin position="81"/>
        <end position="111"/>
    </location>
</feature>
<feature type="compositionally biased region" description="Basic residues" evidence="1">
    <location>
        <begin position="54"/>
        <end position="65"/>
    </location>
</feature>
<dbReference type="Pfam" id="PF01391">
    <property type="entry name" value="Collagen"/>
    <property type="match status" value="1"/>
</dbReference>
<evidence type="ECO:0000259" key="2">
    <source>
        <dbReference type="Pfam" id="PF13799"/>
    </source>
</evidence>
<proteinExistence type="predicted"/>
<keyword evidence="4" id="KW-1185">Reference proteome</keyword>
<dbReference type="Proteomes" id="UP000319219">
    <property type="component" value="Unassembled WGS sequence"/>
</dbReference>
<reference evidence="3 4" key="1">
    <citation type="submission" date="2019-07" db="EMBL/GenBank/DDBJ databases">
        <title>Paenibacillus ottowii sp. nov. isolated from a fermentation system processing bovine manure.</title>
        <authorList>
            <person name="Velazquez L.F."/>
            <person name="Rajbanshi S."/>
            <person name="Guan S."/>
            <person name="Hinchee M."/>
            <person name="Welsh A."/>
        </authorList>
    </citation>
    <scope>NUCLEOTIDE SEQUENCE [LARGE SCALE GENOMIC DNA]</scope>
    <source>
        <strain evidence="3 4">MS2379</strain>
    </source>
</reference>
<feature type="domain" description="DUF4183" evidence="2">
    <location>
        <begin position="228"/>
        <end position="272"/>
    </location>
</feature>
<name>A0ABY3B391_9BACL</name>
<protein>
    <submittedName>
        <fullName evidence="3">DUF4183 domain-containing protein</fullName>
    </submittedName>
</protein>
<feature type="compositionally biased region" description="Low complexity" evidence="1">
    <location>
        <begin position="149"/>
        <end position="159"/>
    </location>
</feature>
<feature type="region of interest" description="Disordered" evidence="1">
    <location>
        <begin position="54"/>
        <end position="180"/>
    </location>
</feature>
<dbReference type="Pfam" id="PF13799">
    <property type="entry name" value="DUF4183"/>
    <property type="match status" value="1"/>
</dbReference>
<evidence type="ECO:0000256" key="1">
    <source>
        <dbReference type="SAM" id="MobiDB-lite"/>
    </source>
</evidence>
<comment type="caution">
    <text evidence="3">The sequence shown here is derived from an EMBL/GenBank/DDBJ whole genome shotgun (WGS) entry which is preliminary data.</text>
</comment>
<gene>
    <name evidence="3" type="ORF">FKV70_13925</name>
</gene>
<evidence type="ECO:0000313" key="4">
    <source>
        <dbReference type="Proteomes" id="UP000319219"/>
    </source>
</evidence>
<dbReference type="EMBL" id="VIJZ01000005">
    <property type="protein sequence ID" value="TQR98250.1"/>
    <property type="molecule type" value="Genomic_DNA"/>
</dbReference>
<feature type="compositionally biased region" description="Low complexity" evidence="1">
    <location>
        <begin position="119"/>
        <end position="134"/>
    </location>
</feature>
<dbReference type="InterPro" id="IPR008160">
    <property type="entry name" value="Collagen"/>
</dbReference>
<sequence length="281" mass="28657">MRRRDASLRRQGKRTIHCKINKCKKCKSRHPSKGKTKTGLHARKHPKLIIIHPRFKNTSAKRRRGSGQTEKQGLPGSAGMPGEAGVTGAPGVPGTAGAPGIQGPAGIQGAPGVPGPAGAPGRAGAPGSSGAQGIPGPPGAQGMPGPPGAQGIPGPSGAQGVTGPTGAQGITGPTGPAPDISNIEIVPTAERYFYFTPDPIESSVTIMADQFSVDGVQGPSQRFHVGSNSYANLYINGMLQERTLFSLTPSSLTIHLGEGETISSGTPIIVEIVQFSVLYSA</sequence>
<evidence type="ECO:0000313" key="3">
    <source>
        <dbReference type="EMBL" id="TQR98250.1"/>
    </source>
</evidence>
<accession>A0ABY3B391</accession>
<dbReference type="InterPro" id="IPR025237">
    <property type="entry name" value="DUF4183"/>
</dbReference>
<dbReference type="PANTHER" id="PTHR24637:SF428">
    <property type="entry name" value="SCAVENGER RECEPTOR CLASS A MEMBER 3"/>
    <property type="match status" value="1"/>
</dbReference>
<organism evidence="3 4">
    <name type="scientific">Paenibacillus ottowii</name>
    <dbReference type="NCBI Taxonomy" id="2315729"/>
    <lineage>
        <taxon>Bacteria</taxon>
        <taxon>Bacillati</taxon>
        <taxon>Bacillota</taxon>
        <taxon>Bacilli</taxon>
        <taxon>Bacillales</taxon>
        <taxon>Paenibacillaceae</taxon>
        <taxon>Paenibacillus</taxon>
    </lineage>
</organism>